<sequence>MSQPPYSVEQVANLLGLHVKTVRTYVRDGRLKAVRIGKQYRIAREDLDAFTGHPVEPPAAETAGRRRHLDVSSIVQIDAIGPEEMNRLSTMLMALTAGGPHDDGRLRIETIYDEERARMKIIVLGGLDSSVELLTIINKLAKDRP</sequence>
<organism evidence="2 3">
    <name type="scientific">Streptosporangium subroseum</name>
    <dbReference type="NCBI Taxonomy" id="106412"/>
    <lineage>
        <taxon>Bacteria</taxon>
        <taxon>Bacillati</taxon>
        <taxon>Actinomycetota</taxon>
        <taxon>Actinomycetes</taxon>
        <taxon>Streptosporangiales</taxon>
        <taxon>Streptosporangiaceae</taxon>
        <taxon>Streptosporangium</taxon>
    </lineage>
</organism>
<dbReference type="SUPFAM" id="SSF46955">
    <property type="entry name" value="Putative DNA-binding domain"/>
    <property type="match status" value="1"/>
</dbReference>
<dbReference type="InterPro" id="IPR009061">
    <property type="entry name" value="DNA-bd_dom_put_sf"/>
</dbReference>
<protein>
    <submittedName>
        <fullName evidence="2">DNA binding domain-containing protein, excisionase family</fullName>
    </submittedName>
</protein>
<name>A0A239L9E8_9ACTN</name>
<dbReference type="AlphaFoldDB" id="A0A239L9E8"/>
<evidence type="ECO:0000259" key="1">
    <source>
        <dbReference type="Pfam" id="PF12728"/>
    </source>
</evidence>
<dbReference type="InterPro" id="IPR041657">
    <property type="entry name" value="HTH_17"/>
</dbReference>
<accession>A0A239L9E8</accession>
<dbReference type="Proteomes" id="UP000198282">
    <property type="component" value="Unassembled WGS sequence"/>
</dbReference>
<feature type="domain" description="Helix-turn-helix" evidence="1">
    <location>
        <begin position="6"/>
        <end position="50"/>
    </location>
</feature>
<proteinExistence type="predicted"/>
<dbReference type="Pfam" id="PF12728">
    <property type="entry name" value="HTH_17"/>
    <property type="match status" value="1"/>
</dbReference>
<dbReference type="GO" id="GO:0003677">
    <property type="term" value="F:DNA binding"/>
    <property type="evidence" value="ECO:0007669"/>
    <property type="project" value="InterPro"/>
</dbReference>
<gene>
    <name evidence="2" type="ORF">SAMN05216276_103180</name>
</gene>
<evidence type="ECO:0000313" key="2">
    <source>
        <dbReference type="EMBL" id="SNT27091.1"/>
    </source>
</evidence>
<dbReference type="NCBIfam" id="TIGR01764">
    <property type="entry name" value="excise"/>
    <property type="match status" value="1"/>
</dbReference>
<keyword evidence="3" id="KW-1185">Reference proteome</keyword>
<dbReference type="OrthoDB" id="3401953at2"/>
<reference evidence="2 3" key="1">
    <citation type="submission" date="2017-06" db="EMBL/GenBank/DDBJ databases">
        <authorList>
            <person name="Kim H.J."/>
            <person name="Triplett B.A."/>
        </authorList>
    </citation>
    <scope>NUCLEOTIDE SEQUENCE [LARGE SCALE GENOMIC DNA]</scope>
    <source>
        <strain evidence="2 3">CGMCC 4.2132</strain>
    </source>
</reference>
<evidence type="ECO:0000313" key="3">
    <source>
        <dbReference type="Proteomes" id="UP000198282"/>
    </source>
</evidence>
<dbReference type="RefSeq" id="WP_089210218.1">
    <property type="nucleotide sequence ID" value="NZ_FZOD01000031.1"/>
</dbReference>
<dbReference type="EMBL" id="FZOD01000031">
    <property type="protein sequence ID" value="SNT27091.1"/>
    <property type="molecule type" value="Genomic_DNA"/>
</dbReference>
<dbReference type="InterPro" id="IPR010093">
    <property type="entry name" value="SinI_DNA-bd"/>
</dbReference>